<feature type="compositionally biased region" description="Low complexity" evidence="1">
    <location>
        <begin position="115"/>
        <end position="125"/>
    </location>
</feature>
<comment type="caution">
    <text evidence="3">The sequence shown here is derived from an EMBL/GenBank/DDBJ whole genome shotgun (WGS) entry which is preliminary data.</text>
</comment>
<feature type="domain" description="Arf-GAP" evidence="2">
    <location>
        <begin position="10"/>
        <end position="96"/>
    </location>
</feature>
<feature type="region of interest" description="Disordered" evidence="1">
    <location>
        <begin position="234"/>
        <end position="261"/>
    </location>
</feature>
<dbReference type="AlphaFoldDB" id="A0AA88U8P4"/>
<dbReference type="InterPro" id="IPR001164">
    <property type="entry name" value="ArfGAP_dom"/>
</dbReference>
<accession>A0AA88U8P4</accession>
<evidence type="ECO:0000313" key="4">
    <source>
        <dbReference type="Proteomes" id="UP001187471"/>
    </source>
</evidence>
<dbReference type="Pfam" id="PF01412">
    <property type="entry name" value="ArfGap"/>
    <property type="match status" value="1"/>
</dbReference>
<dbReference type="InterPro" id="IPR037278">
    <property type="entry name" value="ARFGAP/RecO"/>
</dbReference>
<feature type="region of interest" description="Disordered" evidence="1">
    <location>
        <begin position="356"/>
        <end position="389"/>
    </location>
</feature>
<dbReference type="Proteomes" id="UP001187471">
    <property type="component" value="Unassembled WGS sequence"/>
</dbReference>
<dbReference type="GO" id="GO:0005096">
    <property type="term" value="F:GTPase activator activity"/>
    <property type="evidence" value="ECO:0007669"/>
    <property type="project" value="InterPro"/>
</dbReference>
<dbReference type="InterPro" id="IPR044820">
    <property type="entry name" value="AGD14-like"/>
</dbReference>
<feature type="region of interest" description="Disordered" evidence="1">
    <location>
        <begin position="554"/>
        <end position="573"/>
    </location>
</feature>
<keyword evidence="4" id="KW-1185">Reference proteome</keyword>
<evidence type="ECO:0000259" key="2">
    <source>
        <dbReference type="SMART" id="SM00105"/>
    </source>
</evidence>
<feature type="compositionally biased region" description="Basic and acidic residues" evidence="1">
    <location>
        <begin position="238"/>
        <end position="247"/>
    </location>
</feature>
<feature type="compositionally biased region" description="Basic and acidic residues" evidence="1">
    <location>
        <begin position="89"/>
        <end position="98"/>
    </location>
</feature>
<dbReference type="EMBL" id="JAVXUO010003160">
    <property type="protein sequence ID" value="KAK2966002.1"/>
    <property type="molecule type" value="Genomic_DNA"/>
</dbReference>
<dbReference type="SMART" id="SM00105">
    <property type="entry name" value="ArfGap"/>
    <property type="match status" value="1"/>
</dbReference>
<dbReference type="PANTHER" id="PTHR46085:SF4">
    <property type="entry name" value="ADP-RIBOSYLATION FACTOR GTPASE-ACTIVATING PROTEIN AGD14-RELATED"/>
    <property type="match status" value="1"/>
</dbReference>
<proteinExistence type="predicted"/>
<feature type="compositionally biased region" description="Polar residues" evidence="1">
    <location>
        <begin position="177"/>
        <end position="190"/>
    </location>
</feature>
<protein>
    <recommendedName>
        <fullName evidence="2">Arf-GAP domain-containing protein</fullName>
    </recommendedName>
</protein>
<dbReference type="InterPro" id="IPR038508">
    <property type="entry name" value="ArfGAP_dom_sf"/>
</dbReference>
<evidence type="ECO:0000256" key="1">
    <source>
        <dbReference type="SAM" id="MobiDB-lite"/>
    </source>
</evidence>
<feature type="region of interest" description="Disordered" evidence="1">
    <location>
        <begin position="176"/>
        <end position="221"/>
    </location>
</feature>
<feature type="compositionally biased region" description="Low complexity" evidence="1">
    <location>
        <begin position="356"/>
        <end position="365"/>
    </location>
</feature>
<name>A0AA88U8P4_9ASTE</name>
<sequence>MCLQLLVPSRGLLEETCGVREFTHRVKSVSMSKFTSQEVEALQKGGNQRARDIFLKDWDPQRQRLPDSSNVEKVRDFIKTVYVDKRYAAGKISDKPPRDMQNLQNHEDETRRASSYHSYSQSPPYDFQYEERRYGKLAPTLTRKPGSDRGIYERKFHSFMSPSRLSDHIYEDRFANEGSNPRVSDYSLSSGGDPFRSDTQSPTFQRDIGFSSPSSETSRDILCEDERQLKVNTFFDTNSKKDADRLPRPQRTTSSGSFGSVNSNSMSFKSVTSVSSVELSVEPEQSVGANQNKLSTFPSLPRSSVSRNSDGIDVLTGLYVPQTVASTTPAIDLFQLAETPLNVAVNFFEPSQISHQQSQSSLSSSLDCPSNMAQRQSGKTLNGNSPDELIQKNEGWATFDTPQHIEPTPAPSTDEVFLGKYDQHLPLNTAPQWSTLQDATVHEPSSTTHTEWHDGLLKVEASINAASSQSWNAFTDSTGHLPIQSFQQQSKEQVAVHNPPYVADQYLDLKVSEGFVNGGNQGASLANGPPIFGVPSHASMAYTSSAFPVLKDNAEQRHNGNNGNNGSGRHWKSVDDDSMMMVVGTTMSKNCIRTITDVPSFTKDANKAGAQIHGLERKSSNPFDHPYDFDLESSNMFMDMSSLQAALPNDQMPASFIGGPTQPWFPQEPGSTYMSAGPQGALGFMAGQAPRPQIT</sequence>
<evidence type="ECO:0000313" key="3">
    <source>
        <dbReference type="EMBL" id="KAK2966002.1"/>
    </source>
</evidence>
<dbReference type="Gene3D" id="1.10.220.150">
    <property type="entry name" value="Arf GTPase activating protein"/>
    <property type="match status" value="1"/>
</dbReference>
<feature type="compositionally biased region" description="Polar residues" evidence="1">
    <location>
        <begin position="366"/>
        <end position="385"/>
    </location>
</feature>
<gene>
    <name evidence="3" type="ORF">RJ640_011620</name>
</gene>
<organism evidence="3 4">
    <name type="scientific">Escallonia rubra</name>
    <dbReference type="NCBI Taxonomy" id="112253"/>
    <lineage>
        <taxon>Eukaryota</taxon>
        <taxon>Viridiplantae</taxon>
        <taxon>Streptophyta</taxon>
        <taxon>Embryophyta</taxon>
        <taxon>Tracheophyta</taxon>
        <taxon>Spermatophyta</taxon>
        <taxon>Magnoliopsida</taxon>
        <taxon>eudicotyledons</taxon>
        <taxon>Gunneridae</taxon>
        <taxon>Pentapetalae</taxon>
        <taxon>asterids</taxon>
        <taxon>campanulids</taxon>
        <taxon>Escalloniales</taxon>
        <taxon>Escalloniaceae</taxon>
        <taxon>Escallonia</taxon>
    </lineage>
</organism>
<reference evidence="3" key="1">
    <citation type="submission" date="2022-12" db="EMBL/GenBank/DDBJ databases">
        <title>Draft genome assemblies for two species of Escallonia (Escalloniales).</title>
        <authorList>
            <person name="Chanderbali A."/>
            <person name="Dervinis C."/>
            <person name="Anghel I."/>
            <person name="Soltis D."/>
            <person name="Soltis P."/>
            <person name="Zapata F."/>
        </authorList>
    </citation>
    <scope>NUCLEOTIDE SEQUENCE</scope>
    <source>
        <strain evidence="3">UCBG92.1500</strain>
        <tissue evidence="3">Leaf</tissue>
    </source>
</reference>
<feature type="region of interest" description="Disordered" evidence="1">
    <location>
        <begin position="89"/>
        <end position="129"/>
    </location>
</feature>
<dbReference type="SUPFAM" id="SSF57863">
    <property type="entry name" value="ArfGap/RecO-like zinc finger"/>
    <property type="match status" value="1"/>
</dbReference>
<dbReference type="PANTHER" id="PTHR46085">
    <property type="entry name" value="ARFGAP/RECO-RELATED"/>
    <property type="match status" value="1"/>
</dbReference>